<feature type="region of interest" description="Disordered" evidence="1">
    <location>
        <begin position="57"/>
        <end position="87"/>
    </location>
</feature>
<feature type="compositionally biased region" description="Pro residues" evidence="1">
    <location>
        <begin position="106"/>
        <end position="116"/>
    </location>
</feature>
<feature type="compositionally biased region" description="Pro residues" evidence="1">
    <location>
        <begin position="129"/>
        <end position="157"/>
    </location>
</feature>
<dbReference type="InterPro" id="IPR013424">
    <property type="entry name" value="Ice-binding_C"/>
</dbReference>
<keyword evidence="2" id="KW-1133">Transmembrane helix</keyword>
<feature type="compositionally biased region" description="Basic and acidic residues" evidence="1">
    <location>
        <begin position="180"/>
        <end position="189"/>
    </location>
</feature>
<dbReference type="STRING" id="292415.Tbd_0275"/>
<keyword evidence="4" id="KW-1185">Reference proteome</keyword>
<gene>
    <name evidence="3" type="ordered locus">Tbd_0275</name>
</gene>
<dbReference type="HOGENOM" id="CLU_1057431_0_0_4"/>
<accession>Q3SM22</accession>
<organism evidence="3 4">
    <name type="scientific">Thiobacillus denitrificans (strain ATCC 25259 / T1)</name>
    <dbReference type="NCBI Taxonomy" id="292415"/>
    <lineage>
        <taxon>Bacteria</taxon>
        <taxon>Pseudomonadati</taxon>
        <taxon>Pseudomonadota</taxon>
        <taxon>Betaproteobacteria</taxon>
        <taxon>Nitrosomonadales</taxon>
        <taxon>Thiobacillaceae</taxon>
        <taxon>Thiobacillus</taxon>
    </lineage>
</organism>
<dbReference type="Proteomes" id="UP000008291">
    <property type="component" value="Chromosome"/>
</dbReference>
<dbReference type="EMBL" id="CP000116">
    <property type="protein sequence ID" value="AAZ96228.1"/>
    <property type="molecule type" value="Genomic_DNA"/>
</dbReference>
<dbReference type="AlphaFoldDB" id="Q3SM22"/>
<evidence type="ECO:0000313" key="3">
    <source>
        <dbReference type="EMBL" id="AAZ96228.1"/>
    </source>
</evidence>
<dbReference type="RefSeq" id="WP_011310788.1">
    <property type="nucleotide sequence ID" value="NC_007404.1"/>
</dbReference>
<proteinExistence type="predicted"/>
<dbReference type="NCBIfam" id="TIGR02595">
    <property type="entry name" value="PEP_CTERM"/>
    <property type="match status" value="1"/>
</dbReference>
<dbReference type="KEGG" id="tbd:Tbd_0275"/>
<evidence type="ECO:0000256" key="1">
    <source>
        <dbReference type="SAM" id="MobiDB-lite"/>
    </source>
</evidence>
<feature type="transmembrane region" description="Helical" evidence="2">
    <location>
        <begin position="21"/>
        <end position="46"/>
    </location>
</feature>
<protein>
    <recommendedName>
        <fullName evidence="5">PEP-CTERM protein-sorting domain-containing protein</fullName>
    </recommendedName>
</protein>
<evidence type="ECO:0000256" key="2">
    <source>
        <dbReference type="SAM" id="Phobius"/>
    </source>
</evidence>
<keyword evidence="2" id="KW-0472">Membrane</keyword>
<keyword evidence="2" id="KW-0812">Transmembrane</keyword>
<evidence type="ECO:0008006" key="5">
    <source>
        <dbReference type="Google" id="ProtNLM"/>
    </source>
</evidence>
<evidence type="ECO:0000313" key="4">
    <source>
        <dbReference type="Proteomes" id="UP000008291"/>
    </source>
</evidence>
<reference evidence="3 4" key="1">
    <citation type="journal article" date="2006" name="J. Bacteriol.">
        <title>The genome sequence of the obligately chemolithoautotrophic, facultatively anaerobic bacterium Thiobacillus denitrificans.</title>
        <authorList>
            <person name="Beller H.R."/>
            <person name="Chain P.S."/>
            <person name="Letain T.E."/>
            <person name="Chakicherla A."/>
            <person name="Larimer F.W."/>
            <person name="Richardson P.M."/>
            <person name="Coleman M.A."/>
            <person name="Wood A.P."/>
            <person name="Kelly D.P."/>
        </authorList>
    </citation>
    <scope>NUCLEOTIDE SEQUENCE [LARGE SCALE GENOMIC DNA]</scope>
    <source>
        <strain evidence="3 4">ATCC 25259</strain>
    </source>
</reference>
<feature type="region of interest" description="Disordered" evidence="1">
    <location>
        <begin position="106"/>
        <end position="233"/>
    </location>
</feature>
<sequence>MQNKTDKKTASRRRARRAGMLAMLISTLLTPAGTIVAGAAVTAALVGSVVVGTALDVPDESKPQRPAAKARPSQAASPATAGPDVIPIEHDGQTLIVALTEPAPYALPPASPPPGFAFPGHTGGAPGAPTEPAPRRPLAPMPMPPEAAPSPLPPQAPAGPNGPGRPEVNVLPPPTTTNSRDPEIPREPPPDMPPPPESREPSGPSVNTVPRETVTPDTFAGMPHGGGAGRHAIPEPSIWGLVLLGGAALALARRRPAPAADPA</sequence>
<name>Q3SM22_THIDA</name>